<dbReference type="EMBL" id="JAPMXC010000001">
    <property type="protein sequence ID" value="MCY0386832.1"/>
    <property type="molecule type" value="Genomic_DNA"/>
</dbReference>
<keyword evidence="2" id="KW-1185">Reference proteome</keyword>
<dbReference type="RefSeq" id="WP_267846474.1">
    <property type="nucleotide sequence ID" value="NZ_JAPMXC010000001.1"/>
</dbReference>
<reference evidence="1" key="1">
    <citation type="submission" date="2022-11" db="EMBL/GenBank/DDBJ databases">
        <title>Robbsia betulipollinis sp. nov., isolated from pollen of birch (Betula pendula).</title>
        <authorList>
            <person name="Shi H."/>
            <person name="Ambika Manirajan B."/>
            <person name="Ratering S."/>
            <person name="Geissler-Plaum R."/>
            <person name="Schnell S."/>
        </authorList>
    </citation>
    <scope>NUCLEOTIDE SEQUENCE</scope>
    <source>
        <strain evidence="1">Bb-Pol-6</strain>
    </source>
</reference>
<accession>A0ABT3ZK61</accession>
<evidence type="ECO:0000313" key="2">
    <source>
        <dbReference type="Proteomes" id="UP001082899"/>
    </source>
</evidence>
<name>A0ABT3ZK61_9BURK</name>
<sequence length="60" mass="6634">MSLRSLTSLSEGTLRTTRLVSFDVFGTLIDVRNGSYAAFQNILDESGGQRIDVKAFREHG</sequence>
<dbReference type="Gene3D" id="3.40.50.1000">
    <property type="entry name" value="HAD superfamily/HAD-like"/>
    <property type="match status" value="1"/>
</dbReference>
<evidence type="ECO:0008006" key="3">
    <source>
        <dbReference type="Google" id="ProtNLM"/>
    </source>
</evidence>
<dbReference type="InterPro" id="IPR036412">
    <property type="entry name" value="HAD-like_sf"/>
</dbReference>
<protein>
    <recommendedName>
        <fullName evidence="3">Haloacid dehalogenase</fullName>
    </recommendedName>
</protein>
<organism evidence="1 2">
    <name type="scientific">Robbsia betulipollinis</name>
    <dbReference type="NCBI Taxonomy" id="2981849"/>
    <lineage>
        <taxon>Bacteria</taxon>
        <taxon>Pseudomonadati</taxon>
        <taxon>Pseudomonadota</taxon>
        <taxon>Betaproteobacteria</taxon>
        <taxon>Burkholderiales</taxon>
        <taxon>Burkholderiaceae</taxon>
        <taxon>Robbsia</taxon>
    </lineage>
</organism>
<gene>
    <name evidence="1" type="ORF">OVY01_06220</name>
</gene>
<dbReference type="SUPFAM" id="SSF56784">
    <property type="entry name" value="HAD-like"/>
    <property type="match status" value="1"/>
</dbReference>
<evidence type="ECO:0000313" key="1">
    <source>
        <dbReference type="EMBL" id="MCY0386832.1"/>
    </source>
</evidence>
<dbReference type="Gene3D" id="1.10.150.750">
    <property type="match status" value="1"/>
</dbReference>
<proteinExistence type="predicted"/>
<dbReference type="Proteomes" id="UP001082899">
    <property type="component" value="Unassembled WGS sequence"/>
</dbReference>
<dbReference type="InterPro" id="IPR023214">
    <property type="entry name" value="HAD_sf"/>
</dbReference>
<comment type="caution">
    <text evidence="1">The sequence shown here is derived from an EMBL/GenBank/DDBJ whole genome shotgun (WGS) entry which is preliminary data.</text>
</comment>